<keyword evidence="1" id="KW-0472">Membrane</keyword>
<evidence type="ECO:0000256" key="1">
    <source>
        <dbReference type="SAM" id="Phobius"/>
    </source>
</evidence>
<feature type="transmembrane region" description="Helical" evidence="1">
    <location>
        <begin position="99"/>
        <end position="116"/>
    </location>
</feature>
<dbReference type="eggNOG" id="ENOG502Z7T3">
    <property type="taxonomic scope" value="Bacteria"/>
</dbReference>
<dbReference type="OrthoDB" id="1048788at2"/>
<sequence length="378" mass="43032">MPSRVRYELRWLALPVLLSAIIWCIGLNSSLTEQFYSLGFYPGLSAILRWLSGQFNFAAGDFIYLILVGILCVSLFRFTRKAWRSLPDRTLLYKAPFKALKLILWLYIVFKILWGLNYSRPSVATTLGISKKSYTAEQLTTLGEQLIREVNTLSAELDQQKARKSYTIKELQYGATIAYKNLAGRNPLFTYKNPVVKAVLSQALINRIGLEGYYCPVSGEANVNMGLPPVSLPFVTCHEISHQLGIAREDEANLAGYLACLNSPDLNFRYAGVYSILRNVLFEIRLIAPEKLEKLRDQINPATQADYRAEQEFWQKYNGDMSAYMGTALDQFLKINNQTKGVDSYQDIVIWVYNLQLEHAPALFPAFENSTGYRHKNQ</sequence>
<name>A0A081PFF4_9SPHI</name>
<reference evidence="2 3" key="1">
    <citation type="journal article" date="1992" name="Int. J. Syst. Bacteriol.">
        <title>Sphingobacterium antarcticus sp. nov. a Psychrotrophic Bacterium from the Soils of Schirmacher Oasis, Antarctica.</title>
        <authorList>
            <person name="Shivaji S."/>
            <person name="Ray M.K."/>
            <person name="Rao N.S."/>
            <person name="Saiserr L."/>
            <person name="Jagannadham M.V."/>
            <person name="Kumar G.S."/>
            <person name="Reddy G."/>
            <person name="Bhargava P.M."/>
        </authorList>
    </citation>
    <scope>NUCLEOTIDE SEQUENCE [LARGE SCALE GENOMIC DNA]</scope>
    <source>
        <strain evidence="2 3">4BY</strain>
    </source>
</reference>
<accession>A0A081PFF4</accession>
<gene>
    <name evidence="2" type="ORF">N180_13430</name>
</gene>
<dbReference type="InterPro" id="IPR024294">
    <property type="entry name" value="DUF3810"/>
</dbReference>
<dbReference type="EMBL" id="JNFF01000073">
    <property type="protein sequence ID" value="KEQ29427.1"/>
    <property type="molecule type" value="Genomic_DNA"/>
</dbReference>
<evidence type="ECO:0000313" key="3">
    <source>
        <dbReference type="Proteomes" id="UP000028007"/>
    </source>
</evidence>
<feature type="transmembrane region" description="Helical" evidence="1">
    <location>
        <begin position="12"/>
        <end position="31"/>
    </location>
</feature>
<keyword evidence="1" id="KW-0812">Transmembrane</keyword>
<dbReference type="RefSeq" id="WP_051760017.1">
    <property type="nucleotide sequence ID" value="NZ_JNFF01000073.1"/>
</dbReference>
<evidence type="ECO:0000313" key="2">
    <source>
        <dbReference type="EMBL" id="KEQ29427.1"/>
    </source>
</evidence>
<comment type="caution">
    <text evidence="2">The sequence shown here is derived from an EMBL/GenBank/DDBJ whole genome shotgun (WGS) entry which is preliminary data.</text>
</comment>
<feature type="transmembrane region" description="Helical" evidence="1">
    <location>
        <begin position="57"/>
        <end position="78"/>
    </location>
</feature>
<keyword evidence="3" id="KW-1185">Reference proteome</keyword>
<proteinExistence type="predicted"/>
<organism evidence="2 3">
    <name type="scientific">Pedobacter antarcticus 4BY</name>
    <dbReference type="NCBI Taxonomy" id="1358423"/>
    <lineage>
        <taxon>Bacteria</taxon>
        <taxon>Pseudomonadati</taxon>
        <taxon>Bacteroidota</taxon>
        <taxon>Sphingobacteriia</taxon>
        <taxon>Sphingobacteriales</taxon>
        <taxon>Sphingobacteriaceae</taxon>
        <taxon>Pedobacter</taxon>
    </lineage>
</organism>
<evidence type="ECO:0008006" key="4">
    <source>
        <dbReference type="Google" id="ProtNLM"/>
    </source>
</evidence>
<dbReference type="Proteomes" id="UP000028007">
    <property type="component" value="Unassembled WGS sequence"/>
</dbReference>
<protein>
    <recommendedName>
        <fullName evidence="4">Zinc-binding protein</fullName>
    </recommendedName>
</protein>
<dbReference type="AlphaFoldDB" id="A0A081PFF4"/>
<dbReference type="Pfam" id="PF12725">
    <property type="entry name" value="DUF3810"/>
    <property type="match status" value="1"/>
</dbReference>
<keyword evidence="1" id="KW-1133">Transmembrane helix</keyword>